<gene>
    <name evidence="1" type="ORF">TUBRATIS_25840</name>
</gene>
<protein>
    <submittedName>
        <fullName evidence="1">Uncharacterized protein</fullName>
    </submittedName>
</protein>
<dbReference type="VEuPathDB" id="MicrosporidiaDB:TUBRATIS_25840"/>
<accession>A0A437AIJ8</accession>
<comment type="caution">
    <text evidence="1">The sequence shown here is derived from an EMBL/GenBank/DDBJ whole genome shotgun (WGS) entry which is preliminary data.</text>
</comment>
<proteinExistence type="predicted"/>
<keyword evidence="2" id="KW-1185">Reference proteome</keyword>
<evidence type="ECO:0000313" key="1">
    <source>
        <dbReference type="EMBL" id="RVD90980.1"/>
    </source>
</evidence>
<evidence type="ECO:0000313" key="2">
    <source>
        <dbReference type="Proteomes" id="UP000282876"/>
    </source>
</evidence>
<sequence>MLCDFYGYKSFTNSTLILSFIYNVRLDFTLMSFSLSFKPYELSFLVALTYLSFLRLNYPSLMVENDLSEFIILEMYDLENICSFVSECYNIKLIKEKPFIVLEIFLLRYESKENTREGSFSKDNPVFNSDFVTSYASNLPDAESVLEFATFRPFSDLKKYFGL</sequence>
<dbReference type="Proteomes" id="UP000282876">
    <property type="component" value="Unassembled WGS sequence"/>
</dbReference>
<organism evidence="1 2">
    <name type="scientific">Tubulinosema ratisbonensis</name>
    <dbReference type="NCBI Taxonomy" id="291195"/>
    <lineage>
        <taxon>Eukaryota</taxon>
        <taxon>Fungi</taxon>
        <taxon>Fungi incertae sedis</taxon>
        <taxon>Microsporidia</taxon>
        <taxon>Tubulinosematoidea</taxon>
        <taxon>Tubulinosematidae</taxon>
        <taxon>Tubulinosema</taxon>
    </lineage>
</organism>
<reference evidence="1 2" key="1">
    <citation type="submission" date="2018-10" db="EMBL/GenBank/DDBJ databases">
        <title>Draft genome sequence of the microsporidian Tubulinosema ratisbonensis.</title>
        <authorList>
            <person name="Polonais V."/>
            <person name="Peyretaillade E."/>
            <person name="Niehus S."/>
            <person name="Wawrzyniak I."/>
            <person name="Franchet A."/>
            <person name="Gaspin C."/>
            <person name="Reichstadt M."/>
            <person name="Belser C."/>
            <person name="Labadie K."/>
            <person name="Delbac F."/>
            <person name="Ferrandon D."/>
        </authorList>
    </citation>
    <scope>NUCLEOTIDE SEQUENCE [LARGE SCALE GENOMIC DNA]</scope>
    <source>
        <strain evidence="1 2">Franzen</strain>
    </source>
</reference>
<name>A0A437AIJ8_9MICR</name>
<dbReference type="EMBL" id="RCSS01000702">
    <property type="protein sequence ID" value="RVD90980.1"/>
    <property type="molecule type" value="Genomic_DNA"/>
</dbReference>
<dbReference type="AlphaFoldDB" id="A0A437AIJ8"/>